<evidence type="ECO:0000259" key="2">
    <source>
        <dbReference type="Pfam" id="PF00149"/>
    </source>
</evidence>
<gene>
    <name evidence="3" type="ORF">HXM94_00950</name>
</gene>
<accession>A0A930DZI7</accession>
<keyword evidence="1" id="KW-0175">Coiled coil</keyword>
<name>A0A930DZI7_9FIRM</name>
<dbReference type="RefSeq" id="WP_278476858.1">
    <property type="nucleotide sequence ID" value="NZ_JABZRE010000002.1"/>
</dbReference>
<feature type="coiled-coil region" evidence="1">
    <location>
        <begin position="801"/>
        <end position="842"/>
    </location>
</feature>
<organism evidence="3 4">
    <name type="scientific">Parvimonas micra</name>
    <dbReference type="NCBI Taxonomy" id="33033"/>
    <lineage>
        <taxon>Bacteria</taxon>
        <taxon>Bacillati</taxon>
        <taxon>Bacillota</taxon>
        <taxon>Tissierellia</taxon>
        <taxon>Tissierellales</taxon>
        <taxon>Peptoniphilaceae</taxon>
        <taxon>Parvimonas</taxon>
    </lineage>
</organism>
<dbReference type="GO" id="GO:0016787">
    <property type="term" value="F:hydrolase activity"/>
    <property type="evidence" value="ECO:0007669"/>
    <property type="project" value="InterPro"/>
</dbReference>
<evidence type="ECO:0000256" key="1">
    <source>
        <dbReference type="SAM" id="Coils"/>
    </source>
</evidence>
<proteinExistence type="predicted"/>
<dbReference type="Gene3D" id="3.60.21.10">
    <property type="match status" value="1"/>
</dbReference>
<dbReference type="InterPro" id="IPR027417">
    <property type="entry name" value="P-loop_NTPase"/>
</dbReference>
<dbReference type="EMBL" id="JABZRE010000002">
    <property type="protein sequence ID" value="MBF1306343.1"/>
    <property type="molecule type" value="Genomic_DNA"/>
</dbReference>
<comment type="caution">
    <text evidence="3">The sequence shown here is derived from an EMBL/GenBank/DDBJ whole genome shotgun (WGS) entry which is preliminary data.</text>
</comment>
<dbReference type="AlphaFoldDB" id="A0A930DZI7"/>
<dbReference type="SUPFAM" id="SSF56300">
    <property type="entry name" value="Metallo-dependent phosphatases"/>
    <property type="match status" value="1"/>
</dbReference>
<dbReference type="Pfam" id="PF00149">
    <property type="entry name" value="Metallophos"/>
    <property type="match status" value="1"/>
</dbReference>
<evidence type="ECO:0000313" key="4">
    <source>
        <dbReference type="Proteomes" id="UP000758611"/>
    </source>
</evidence>
<feature type="coiled-coil region" evidence="1">
    <location>
        <begin position="733"/>
        <end position="763"/>
    </location>
</feature>
<protein>
    <submittedName>
        <fullName evidence="3">Metallophosphoesterase</fullName>
    </submittedName>
</protein>
<feature type="domain" description="Calcineurin-like phosphoesterase" evidence="2">
    <location>
        <begin position="48"/>
        <end position="237"/>
    </location>
</feature>
<dbReference type="Proteomes" id="UP000758611">
    <property type="component" value="Unassembled WGS sequence"/>
</dbReference>
<dbReference type="Gene3D" id="3.40.50.300">
    <property type="entry name" value="P-loop containing nucleotide triphosphate hydrolases"/>
    <property type="match status" value="1"/>
</dbReference>
<sequence length="859" mass="97403">MLELGKEFPKDYLENGVNLLYFGDKHYQYKKPSNRIDDFSETEKKKVREIRRLAKEHNVRVIIQPGDFLDKPRLPDDFVQAILEEWGFSAFKKAREDYEAGKLTKEEFADAVLDYIPLVGTVGNHELFGGSLKTLPRTTLGFMSSIGFMNLVDKDKTFTVKTKGGRSVAISGLPYDLHLLKDTNNFVLKEKKGDTDVFLIHEALYNTTLGPEVNWLPIDKVYKSTKADLTIAGHIHHGFGWIEKDGKIFGNPGALAQQSAAVTELDRDLYGSLIHIAEDGSIYVKDLKLDCPRSRDLFDLSVKESKTSAESQINAIKKVVERIDPIKGSEVSGLIELIGKNDEVPKEVIELALKVTEGVESKLRVVQPIDENQDYRIKQIRLKNFEAHLDTIINITEDGVPYVFIGESSNGKSSIARALYFALENEGNAVGFIRRAKDVKRCEVTLVRVDDLSVTRVVEVKKNKVSARKTEKNGWIIRYPDGTETETNTSALEEIQRLFGFNYLYLDENDKVSLNFRKQKEPDFFLGFKEKQRAKLVGSLYGAQYLLGAIKELEGKRRSLNTSISHFQTEVKDLEKQVESLSSVKEAITLLEQIKTDKEKLLILEGKLEKGESLKESFNDAKKTNLILTRFISEASPVVTETSDLITQLVEKGSLLKRLTSINSRVKDDKTKLNKINYFLKSKPFVDDSQELIGGLEKKSTILENGIRLKNKVEEIRSGIQKDDMVISNSETIKEVGADLKLLEEKISILEKMEDKSDNYKNNRLLLDLFKKMDDLAVPVLEQTSVDLIEFEKLSERFAKLLGLKNNLDKLNLDLSNQNKELENLNESLELIKNELLLEEEKQFIQIGDSKIFGVGLNN</sequence>
<dbReference type="InterPro" id="IPR029052">
    <property type="entry name" value="Metallo-depent_PP-like"/>
</dbReference>
<evidence type="ECO:0000313" key="3">
    <source>
        <dbReference type="EMBL" id="MBF1306343.1"/>
    </source>
</evidence>
<dbReference type="InterPro" id="IPR004843">
    <property type="entry name" value="Calcineurin-like_PHP"/>
</dbReference>
<dbReference type="SUPFAM" id="SSF52540">
    <property type="entry name" value="P-loop containing nucleoside triphosphate hydrolases"/>
    <property type="match status" value="1"/>
</dbReference>
<reference evidence="3" key="1">
    <citation type="submission" date="2020-04" db="EMBL/GenBank/DDBJ databases">
        <title>Deep metagenomics examines the oral microbiome during advanced dental caries in children, revealing novel taxa and co-occurrences with host molecules.</title>
        <authorList>
            <person name="Baker J.L."/>
            <person name="Morton J.T."/>
            <person name="Dinis M."/>
            <person name="Alvarez R."/>
            <person name="Tran N.C."/>
            <person name="Knight R."/>
            <person name="Edlund A."/>
        </authorList>
    </citation>
    <scope>NUCLEOTIDE SEQUENCE</scope>
    <source>
        <strain evidence="3">JCVI_23_bin.11</strain>
    </source>
</reference>
<feature type="coiled-coil region" evidence="1">
    <location>
        <begin position="550"/>
        <end position="584"/>
    </location>
</feature>